<keyword evidence="10 13" id="KW-0520">NAD</keyword>
<dbReference type="InterPro" id="IPR001041">
    <property type="entry name" value="2Fe-2S_ferredoxin-type"/>
</dbReference>
<dbReference type="PANTHER" id="PTHR43105">
    <property type="entry name" value="RESPIRATORY NITRATE REDUCTASE"/>
    <property type="match status" value="1"/>
</dbReference>
<dbReference type="InterPro" id="IPR000283">
    <property type="entry name" value="NADH_UbQ_OxRdtase_75kDa_su_CS"/>
</dbReference>
<evidence type="ECO:0000256" key="4">
    <source>
        <dbReference type="ARBA" id="ARBA00022714"/>
    </source>
</evidence>
<feature type="region of interest" description="Disordered" evidence="14">
    <location>
        <begin position="1019"/>
        <end position="1038"/>
    </location>
</feature>
<dbReference type="SUPFAM" id="SSF53706">
    <property type="entry name" value="Formate dehydrogenase/DMSO reductase, domains 1-3"/>
    <property type="match status" value="1"/>
</dbReference>
<evidence type="ECO:0000259" key="17">
    <source>
        <dbReference type="PROSITE" id="PS51839"/>
    </source>
</evidence>
<evidence type="ECO:0000256" key="5">
    <source>
        <dbReference type="ARBA" id="ARBA00022719"/>
    </source>
</evidence>
<feature type="region of interest" description="Disordered" evidence="14">
    <location>
        <begin position="563"/>
        <end position="602"/>
    </location>
</feature>
<keyword evidence="5 13" id="KW-0874">Quinone</keyword>
<evidence type="ECO:0000313" key="18">
    <source>
        <dbReference type="EMBL" id="GHD37026.1"/>
    </source>
</evidence>
<comment type="cofactor">
    <cofactor evidence="13">
        <name>[2Fe-2S] cluster</name>
        <dbReference type="ChEBI" id="CHEBI:190135"/>
    </cofactor>
    <text evidence="13">Binds 1 [2Fe-2S] cluster per subunit.</text>
</comment>
<dbReference type="RefSeq" id="WP_189586452.1">
    <property type="nucleotide sequence ID" value="NZ_BMZR01000007.1"/>
</dbReference>
<feature type="domain" description="4Fe-4S Mo/W bis-MGD-type" evidence="16">
    <location>
        <begin position="224"/>
        <end position="280"/>
    </location>
</feature>
<keyword evidence="8 13" id="KW-0408">Iron</keyword>
<feature type="domain" description="2Fe-2S ferredoxin-type" evidence="15">
    <location>
        <begin position="1"/>
        <end position="86"/>
    </location>
</feature>
<dbReference type="SMART" id="SM00926">
    <property type="entry name" value="Molybdop_Fe4S4"/>
    <property type="match status" value="1"/>
</dbReference>
<dbReference type="EMBL" id="BMZR01000007">
    <property type="protein sequence ID" value="GHD37026.1"/>
    <property type="molecule type" value="Genomic_DNA"/>
</dbReference>
<dbReference type="Pfam" id="PF10588">
    <property type="entry name" value="NADH-G_4Fe-4S_3"/>
    <property type="match status" value="1"/>
</dbReference>
<dbReference type="CDD" id="cd02788">
    <property type="entry name" value="MopB_CT_NDH-1_NuoG2-N7"/>
    <property type="match status" value="1"/>
</dbReference>
<dbReference type="InterPro" id="IPR010228">
    <property type="entry name" value="NADH_UbQ_OxRdtase_Gsu"/>
</dbReference>
<dbReference type="Gene3D" id="3.30.200.210">
    <property type="match status" value="1"/>
</dbReference>
<comment type="cofactor">
    <cofactor evidence="1 13">
        <name>[4Fe-4S] cluster</name>
        <dbReference type="ChEBI" id="CHEBI:49883"/>
    </cofactor>
</comment>
<dbReference type="InterPro" id="IPR019574">
    <property type="entry name" value="NADH_UbQ_OxRdtase_Gsu_4Fe4S-bd"/>
</dbReference>
<evidence type="ECO:0000256" key="8">
    <source>
        <dbReference type="ARBA" id="ARBA00023004"/>
    </source>
</evidence>
<dbReference type="SMART" id="SM00929">
    <property type="entry name" value="NADH-G_4Fe-4S_3"/>
    <property type="match status" value="1"/>
</dbReference>
<dbReference type="Pfam" id="PF00384">
    <property type="entry name" value="Molybdopterin"/>
    <property type="match status" value="1"/>
</dbReference>
<dbReference type="NCBIfam" id="TIGR01973">
    <property type="entry name" value="NuoG"/>
    <property type="match status" value="1"/>
</dbReference>
<organism evidence="18 19">
    <name type="scientific">Psychrobacter glaciei</name>
    <dbReference type="NCBI Taxonomy" id="619771"/>
    <lineage>
        <taxon>Bacteria</taxon>
        <taxon>Pseudomonadati</taxon>
        <taxon>Pseudomonadota</taxon>
        <taxon>Gammaproteobacteria</taxon>
        <taxon>Moraxellales</taxon>
        <taxon>Moraxellaceae</taxon>
        <taxon>Psychrobacter</taxon>
    </lineage>
</organism>
<name>A0ABQ3GTA7_9GAMM</name>
<dbReference type="Pfam" id="PF04879">
    <property type="entry name" value="Molybdop_Fe4S4"/>
    <property type="match status" value="1"/>
</dbReference>
<dbReference type="Gene3D" id="3.30.70.20">
    <property type="match status" value="1"/>
</dbReference>
<dbReference type="CDD" id="cd02771">
    <property type="entry name" value="MopB_NDH-1_NuoG2-N7"/>
    <property type="match status" value="1"/>
</dbReference>
<evidence type="ECO:0000256" key="14">
    <source>
        <dbReference type="SAM" id="MobiDB-lite"/>
    </source>
</evidence>
<evidence type="ECO:0000256" key="13">
    <source>
        <dbReference type="RuleBase" id="RU003525"/>
    </source>
</evidence>
<dbReference type="EC" id="7.1.1.-" evidence="13"/>
<dbReference type="PROSITE" id="PS51669">
    <property type="entry name" value="4FE4S_MOW_BIS_MGD"/>
    <property type="match status" value="1"/>
</dbReference>
<comment type="catalytic activity">
    <reaction evidence="12 13">
        <text>a quinone + NADH + 5 H(+)(in) = a quinol + NAD(+) + 4 H(+)(out)</text>
        <dbReference type="Rhea" id="RHEA:57888"/>
        <dbReference type="ChEBI" id="CHEBI:15378"/>
        <dbReference type="ChEBI" id="CHEBI:24646"/>
        <dbReference type="ChEBI" id="CHEBI:57540"/>
        <dbReference type="ChEBI" id="CHEBI:57945"/>
        <dbReference type="ChEBI" id="CHEBI:132124"/>
    </reaction>
</comment>
<dbReference type="PROSITE" id="PS51085">
    <property type="entry name" value="2FE2S_FER_2"/>
    <property type="match status" value="1"/>
</dbReference>
<dbReference type="CDD" id="cd00207">
    <property type="entry name" value="fer2"/>
    <property type="match status" value="1"/>
</dbReference>
<comment type="function">
    <text evidence="13">NDH-1 shuttles electrons from NADH, via FMN and iron-sulfur (Fe-S) centers, to quinones in the respiratory chain. Couples the redox reaction to proton translocation (for every two electrons transferred, four hydrogen ions are translocated across the cytoplasmic membrane), and thus conserves the redox energy in a proton gradient.</text>
</comment>
<dbReference type="InterPro" id="IPR050123">
    <property type="entry name" value="Prok_molybdopt-oxidoreductase"/>
</dbReference>
<keyword evidence="7 13" id="KW-1278">Translocase</keyword>
<evidence type="ECO:0000256" key="2">
    <source>
        <dbReference type="ARBA" id="ARBA00005404"/>
    </source>
</evidence>
<evidence type="ECO:0000259" key="16">
    <source>
        <dbReference type="PROSITE" id="PS51669"/>
    </source>
</evidence>
<dbReference type="PANTHER" id="PTHR43105:SF10">
    <property type="entry name" value="NADH-QUINONE OXIDOREDUCTASE SUBUNIT G"/>
    <property type="match status" value="1"/>
</dbReference>
<evidence type="ECO:0000256" key="6">
    <source>
        <dbReference type="ARBA" id="ARBA00022723"/>
    </source>
</evidence>
<keyword evidence="4 13" id="KW-0001">2Fe-2S</keyword>
<sequence length="1038" mass="114534">MAVIHIDGTTVEVDSADNLLQACLSLGIDVPYFCYHPALGSVGSCRQCAVKQFQNKEDMEAGRGRLVMSCMVAPGDDMYISVTDDEAKAFRKSMVELLMTNHPHDCPTCEEGGHCHLQDMTYMSGHSRRRYRFTKRTHHNQELGPFIAHEMNRCIACYRCVRFYKDYAGGEDLGVYGSNNRVYFGRDKDGQFESEFSGNLTEVCPTGVFTDKTHSERYNRKWDMQYAPSICHGCSAGCNISPGERYGELRRIENRYNGEVNRYFLCDRGRFGYGYVNREDRPTQALERINDKHVKINIDYALDETIKRIKDKKVIGIGSPRASLETNFALKNLVGFDNFSTGLNHQQQALVNKCIEVLSTEGIYNPSMTDIESHDAVLVLGEDITQTSSRVALSVRQAAKNEGLKMAAALQTQPWLAEPVKRIAQDALSPVYVIDVTQTKLEDISKVSVVATPEDITKLGFKVADEIASFADDLAEIADPQAAEQDANIDTSTETDGMQALAKQIAYDLIQADKPLVISGSSLSSTALIEAAAQITQALTKKRAAIKATEQHQVETHNAKVNAATQQAQTDQPEEDQELSAKPNKPETGVNTEVQDDIEREPAEKLELKEVNNKYQAQAGIYLTVTDANSMGVCMLGGQSVEELLATDFDVVIVAENQLTDAIDANKLTQLLSDKTVIALDHQLLDWHKDVDIVLPAASFAEADGTLISAEGRAQRFFQVYDNEYYHPMSSIKEGWRWLHAVHSSIEGRDVDWTQLDDVINALIATHPKLAGIKGAAPDADYRMTGLKIARQPRRYSGRTAMRAPISVHEPMQPKDLDTGLTFSMEGYSGKETPSSMIPFANAAGWNSPQAWNKYQDKVGGHLKNGDPGVRLFDQLARLETRQYVAPEAMSATTTDMQQGQAKLVPIYNIYASSMMASRSPIVAEQLPVAAWRIGMDDANDWNIAAGDYLAIEIDKQQITLPVQIVGYLAEGCIGYPVGQVSIIHPSMPASVRKVDAPVTMMGSMADDRSLINNDAGNGMNDNNAAQVNTAPTITQEV</sequence>
<dbReference type="InterPro" id="IPR054351">
    <property type="entry name" value="NADH_UbQ_OxRdtase_ferredoxin"/>
</dbReference>
<dbReference type="PROSITE" id="PS00642">
    <property type="entry name" value="COMPLEX1_75K_2"/>
    <property type="match status" value="1"/>
</dbReference>
<reference evidence="19" key="1">
    <citation type="journal article" date="2019" name="Int. J. Syst. Evol. Microbiol.">
        <title>The Global Catalogue of Microorganisms (GCM) 10K type strain sequencing project: providing services to taxonomists for standard genome sequencing and annotation.</title>
        <authorList>
            <consortium name="The Broad Institute Genomics Platform"/>
            <consortium name="The Broad Institute Genome Sequencing Center for Infectious Disease"/>
            <person name="Wu L."/>
            <person name="Ma J."/>
        </authorList>
    </citation>
    <scope>NUCLEOTIDE SEQUENCE [LARGE SCALE GENOMIC DNA]</scope>
    <source>
        <strain evidence="19">KCTC 42280</strain>
    </source>
</reference>
<dbReference type="InterPro" id="IPR006656">
    <property type="entry name" value="Mopterin_OxRdtase"/>
</dbReference>
<evidence type="ECO:0000313" key="19">
    <source>
        <dbReference type="Proteomes" id="UP000610203"/>
    </source>
</evidence>
<protein>
    <recommendedName>
        <fullName evidence="13">NADH-quinone oxidoreductase</fullName>
        <ecNumber evidence="13">7.1.1.-</ecNumber>
    </recommendedName>
</protein>
<dbReference type="Gene3D" id="3.40.50.740">
    <property type="match status" value="1"/>
</dbReference>
<keyword evidence="9 13" id="KW-0411">Iron-sulfur</keyword>
<dbReference type="Gene3D" id="3.10.20.740">
    <property type="match status" value="1"/>
</dbReference>
<dbReference type="Pfam" id="PF13510">
    <property type="entry name" value="Fer2_4"/>
    <property type="match status" value="1"/>
</dbReference>
<dbReference type="SUPFAM" id="SSF54292">
    <property type="entry name" value="2Fe-2S ferredoxin-like"/>
    <property type="match status" value="1"/>
</dbReference>
<dbReference type="PROSITE" id="PS51839">
    <property type="entry name" value="4FE4S_HC3"/>
    <property type="match status" value="1"/>
</dbReference>
<comment type="subunit">
    <text evidence="11">Composed of 13 different subunits. Subunits NuoCD, E, F, and G constitute the peripheral sector of the complex.</text>
</comment>
<evidence type="ECO:0000259" key="15">
    <source>
        <dbReference type="PROSITE" id="PS51085"/>
    </source>
</evidence>
<gene>
    <name evidence="18" type="ORF">GCM10016272_24720</name>
</gene>
<comment type="caution">
    <text evidence="18">The sequence shown here is derived from an EMBL/GenBank/DDBJ whole genome shotgun (WGS) entry which is preliminary data.</text>
</comment>
<dbReference type="Proteomes" id="UP000610203">
    <property type="component" value="Unassembled WGS sequence"/>
</dbReference>
<dbReference type="PROSITE" id="PS00643">
    <property type="entry name" value="COMPLEX1_75K_3"/>
    <property type="match status" value="1"/>
</dbReference>
<dbReference type="SUPFAM" id="SSF54862">
    <property type="entry name" value="4Fe-4S ferredoxins"/>
    <property type="match status" value="1"/>
</dbReference>
<proteinExistence type="inferred from homology"/>
<accession>A0ABQ3GTA7</accession>
<dbReference type="InterPro" id="IPR006963">
    <property type="entry name" value="Mopterin_OxRdtase_4Fe-4S_dom"/>
</dbReference>
<keyword evidence="19" id="KW-1185">Reference proteome</keyword>
<dbReference type="Pfam" id="PF22117">
    <property type="entry name" value="Fer4_Nqo3"/>
    <property type="match status" value="1"/>
</dbReference>
<evidence type="ECO:0000256" key="9">
    <source>
        <dbReference type="ARBA" id="ARBA00023014"/>
    </source>
</evidence>
<feature type="domain" description="4Fe-4S His(Cys)3-ligated-type" evidence="17">
    <location>
        <begin position="86"/>
        <end position="125"/>
    </location>
</feature>
<evidence type="ECO:0000256" key="10">
    <source>
        <dbReference type="ARBA" id="ARBA00023027"/>
    </source>
</evidence>
<keyword evidence="3 13" id="KW-0004">4Fe-4S</keyword>
<keyword evidence="6 13" id="KW-0479">Metal-binding</keyword>
<dbReference type="InterPro" id="IPR036010">
    <property type="entry name" value="2Fe-2S_ferredoxin-like_sf"/>
</dbReference>
<evidence type="ECO:0000256" key="7">
    <source>
        <dbReference type="ARBA" id="ARBA00022967"/>
    </source>
</evidence>
<evidence type="ECO:0000256" key="11">
    <source>
        <dbReference type="ARBA" id="ARBA00026021"/>
    </source>
</evidence>
<evidence type="ECO:0000256" key="3">
    <source>
        <dbReference type="ARBA" id="ARBA00022485"/>
    </source>
</evidence>
<evidence type="ECO:0000256" key="1">
    <source>
        <dbReference type="ARBA" id="ARBA00001966"/>
    </source>
</evidence>
<feature type="compositionally biased region" description="Polar residues" evidence="14">
    <location>
        <begin position="1027"/>
        <end position="1038"/>
    </location>
</feature>
<evidence type="ECO:0000256" key="12">
    <source>
        <dbReference type="ARBA" id="ARBA00047712"/>
    </source>
</evidence>
<dbReference type="PROSITE" id="PS00641">
    <property type="entry name" value="COMPLEX1_75K_1"/>
    <property type="match status" value="1"/>
</dbReference>
<comment type="similarity">
    <text evidence="2 13">Belongs to the complex I 75 kDa subunit family.</text>
</comment>